<evidence type="ECO:0000313" key="1">
    <source>
        <dbReference type="EMBL" id="XCH28063.1"/>
    </source>
</evidence>
<name>A0AAU8FX61_9BACT</name>
<proteinExistence type="predicted"/>
<dbReference type="RefSeq" id="WP_353723289.1">
    <property type="nucleotide sequence ID" value="NZ_CP159289.1"/>
</dbReference>
<reference evidence="1" key="1">
    <citation type="submission" date="2024-06" db="EMBL/GenBank/DDBJ databases">
        <title>Sequencing and assembly of the genome of Dyadobacter sp. strain 676, a symbiont of Cyamopsis tetragonoloba.</title>
        <authorList>
            <person name="Guro P."/>
            <person name="Sazanova A."/>
            <person name="Kuznetsova I."/>
            <person name="Belimov A."/>
            <person name="Safronova V."/>
        </authorList>
    </citation>
    <scope>NUCLEOTIDE SEQUENCE</scope>
    <source>
        <strain evidence="1">676</strain>
    </source>
</reference>
<dbReference type="AlphaFoldDB" id="A0AAU8FX61"/>
<accession>A0AAU8FX61</accession>
<gene>
    <name evidence="1" type="ORF">ABV298_06005</name>
</gene>
<dbReference type="EMBL" id="CP159289">
    <property type="protein sequence ID" value="XCH28063.1"/>
    <property type="molecule type" value="Genomic_DNA"/>
</dbReference>
<sequence length="80" mass="8825">MAWDAYLKAKWDNENSMAYAKEEAIEEGMKEGFAKGIAKGREEGREEGLLLTARNMKAKGFDLQTIAEITGLSVGEIKNA</sequence>
<organism evidence="1">
    <name type="scientific">Dyadobacter sp. 676</name>
    <dbReference type="NCBI Taxonomy" id="3088362"/>
    <lineage>
        <taxon>Bacteria</taxon>
        <taxon>Pseudomonadati</taxon>
        <taxon>Bacteroidota</taxon>
        <taxon>Cytophagia</taxon>
        <taxon>Cytophagales</taxon>
        <taxon>Spirosomataceae</taxon>
        <taxon>Dyadobacter</taxon>
    </lineage>
</organism>
<protein>
    <recommendedName>
        <fullName evidence="2">Rpn family recombination-promoting nuclease/putative transposase</fullName>
    </recommendedName>
</protein>
<evidence type="ECO:0008006" key="2">
    <source>
        <dbReference type="Google" id="ProtNLM"/>
    </source>
</evidence>